<dbReference type="Proteomes" id="UP000324222">
    <property type="component" value="Unassembled WGS sequence"/>
</dbReference>
<organism evidence="9 10">
    <name type="scientific">Portunus trituberculatus</name>
    <name type="common">Swimming crab</name>
    <name type="synonym">Neptunus trituberculatus</name>
    <dbReference type="NCBI Taxonomy" id="210409"/>
    <lineage>
        <taxon>Eukaryota</taxon>
        <taxon>Metazoa</taxon>
        <taxon>Ecdysozoa</taxon>
        <taxon>Arthropoda</taxon>
        <taxon>Crustacea</taxon>
        <taxon>Multicrustacea</taxon>
        <taxon>Malacostraca</taxon>
        <taxon>Eumalacostraca</taxon>
        <taxon>Eucarida</taxon>
        <taxon>Decapoda</taxon>
        <taxon>Pleocyemata</taxon>
        <taxon>Brachyura</taxon>
        <taxon>Eubrachyura</taxon>
        <taxon>Portunoidea</taxon>
        <taxon>Portunidae</taxon>
        <taxon>Portuninae</taxon>
        <taxon>Portunus</taxon>
    </lineage>
</organism>
<dbReference type="InterPro" id="IPR001506">
    <property type="entry name" value="Peptidase_M12A"/>
</dbReference>
<keyword evidence="5 6" id="KW-0482">Metalloprotease</keyword>
<comment type="caution">
    <text evidence="6">Lacks conserved residue(s) required for the propagation of feature annotation.</text>
</comment>
<dbReference type="SMART" id="SM00235">
    <property type="entry name" value="ZnMc"/>
    <property type="match status" value="1"/>
</dbReference>
<dbReference type="OrthoDB" id="6378004at2759"/>
<accession>A0A5B7IUF9</accession>
<dbReference type="PANTHER" id="PTHR10127:SF780">
    <property type="entry name" value="METALLOENDOPEPTIDASE"/>
    <property type="match status" value="1"/>
</dbReference>
<proteinExistence type="predicted"/>
<dbReference type="GO" id="GO:0008270">
    <property type="term" value="F:zinc ion binding"/>
    <property type="evidence" value="ECO:0007669"/>
    <property type="project" value="UniProtKB-UniRule"/>
</dbReference>
<dbReference type="InterPro" id="IPR024079">
    <property type="entry name" value="MetalloPept_cat_dom_sf"/>
</dbReference>
<keyword evidence="1 6" id="KW-0645">Protease</keyword>
<evidence type="ECO:0000256" key="6">
    <source>
        <dbReference type="PROSITE-ProRule" id="PRU01211"/>
    </source>
</evidence>
<dbReference type="EC" id="3.4.24.-" evidence="7"/>
<dbReference type="EMBL" id="VSRR010080152">
    <property type="protein sequence ID" value="MPC89181.1"/>
    <property type="molecule type" value="Genomic_DNA"/>
</dbReference>
<keyword evidence="3 6" id="KW-0378">Hydrolase</keyword>
<evidence type="ECO:0000256" key="1">
    <source>
        <dbReference type="ARBA" id="ARBA00022670"/>
    </source>
</evidence>
<evidence type="ECO:0000256" key="2">
    <source>
        <dbReference type="ARBA" id="ARBA00022723"/>
    </source>
</evidence>
<evidence type="ECO:0000259" key="8">
    <source>
        <dbReference type="PROSITE" id="PS51864"/>
    </source>
</evidence>
<evidence type="ECO:0000313" key="9">
    <source>
        <dbReference type="EMBL" id="MPC89181.1"/>
    </source>
</evidence>
<dbReference type="AlphaFoldDB" id="A0A5B7IUF9"/>
<dbReference type="PANTHER" id="PTHR10127">
    <property type="entry name" value="DISCOIDIN, CUB, EGF, LAMININ , AND ZINC METALLOPROTEASE DOMAIN CONTAINING"/>
    <property type="match status" value="1"/>
</dbReference>
<keyword evidence="4 6" id="KW-0862">Zinc</keyword>
<dbReference type="Gene3D" id="3.40.390.10">
    <property type="entry name" value="Collagenase (Catalytic Domain)"/>
    <property type="match status" value="1"/>
</dbReference>
<dbReference type="InterPro" id="IPR034035">
    <property type="entry name" value="Astacin-like_dom"/>
</dbReference>
<feature type="binding site" evidence="6">
    <location>
        <position position="137"/>
    </location>
    <ligand>
        <name>Zn(2+)</name>
        <dbReference type="ChEBI" id="CHEBI:29105"/>
        <note>catalytic</note>
    </ligand>
</feature>
<sequence length="283" mass="31933">MPISHEFKVIGSGMHWWGQVNLVLVTITTLQGNAKMTITTTTAAEMFRALRWPNATVPVEVSEGVLTSSNVHDLYAAMHHLNNLTCLRFVNATQHQYRVLVVSSTGCGSLVGYVGVGEYQKLFLGASCFLKRGIVLHELLHVAGLFHEHTRPDRDQYVRVVWTNIHKDKHKNFAVPPWMKSSPGLVTFGLPYDFGSLLHYGLKVFTMDQERPSMVLQRPHEYTGLVGQRDAPSRTDVARVNRLYECWNHYLGDDLPGAKTYLVWHAATLNLEVSHSHTSDKEI</sequence>
<gene>
    <name evidence="9" type="primary">lce_1</name>
    <name evidence="9" type="ORF">E2C01_084116</name>
</gene>
<keyword evidence="10" id="KW-1185">Reference proteome</keyword>
<dbReference type="Pfam" id="PF01400">
    <property type="entry name" value="Astacin"/>
    <property type="match status" value="1"/>
</dbReference>
<protein>
    <recommendedName>
        <fullName evidence="7">Metalloendopeptidase</fullName>
        <ecNumber evidence="7">3.4.24.-</ecNumber>
    </recommendedName>
</protein>
<keyword evidence="2 6" id="KW-0479">Metal-binding</keyword>
<evidence type="ECO:0000313" key="10">
    <source>
        <dbReference type="Proteomes" id="UP000324222"/>
    </source>
</evidence>
<dbReference type="GO" id="GO:0004222">
    <property type="term" value="F:metalloendopeptidase activity"/>
    <property type="evidence" value="ECO:0007669"/>
    <property type="project" value="UniProtKB-UniRule"/>
</dbReference>
<dbReference type="PROSITE" id="PS51864">
    <property type="entry name" value="ASTACIN"/>
    <property type="match status" value="1"/>
</dbReference>
<comment type="cofactor">
    <cofactor evidence="6 7">
        <name>Zn(2+)</name>
        <dbReference type="ChEBI" id="CHEBI:29105"/>
    </cofactor>
    <text evidence="6 7">Binds 1 zinc ion per subunit.</text>
</comment>
<feature type="binding site" evidence="6">
    <location>
        <position position="141"/>
    </location>
    <ligand>
        <name>Zn(2+)</name>
        <dbReference type="ChEBI" id="CHEBI:29105"/>
        <note>catalytic</note>
    </ligand>
</feature>
<dbReference type="CDD" id="cd04280">
    <property type="entry name" value="ZnMc_astacin_like"/>
    <property type="match status" value="1"/>
</dbReference>
<dbReference type="SUPFAM" id="SSF55486">
    <property type="entry name" value="Metalloproteases ('zincins'), catalytic domain"/>
    <property type="match status" value="1"/>
</dbReference>
<feature type="active site" evidence="6">
    <location>
        <position position="138"/>
    </location>
</feature>
<feature type="domain" description="Peptidase M12A" evidence="8">
    <location>
        <begin position="43"/>
        <end position="247"/>
    </location>
</feature>
<dbReference type="InterPro" id="IPR006026">
    <property type="entry name" value="Peptidase_Metallo"/>
</dbReference>
<dbReference type="PRINTS" id="PR00480">
    <property type="entry name" value="ASTACIN"/>
</dbReference>
<dbReference type="GO" id="GO:0006508">
    <property type="term" value="P:proteolysis"/>
    <property type="evidence" value="ECO:0007669"/>
    <property type="project" value="UniProtKB-KW"/>
</dbReference>
<comment type="caution">
    <text evidence="9">The sequence shown here is derived from an EMBL/GenBank/DDBJ whole genome shotgun (WGS) entry which is preliminary data.</text>
</comment>
<evidence type="ECO:0000256" key="4">
    <source>
        <dbReference type="ARBA" id="ARBA00022833"/>
    </source>
</evidence>
<evidence type="ECO:0000256" key="7">
    <source>
        <dbReference type="RuleBase" id="RU361183"/>
    </source>
</evidence>
<reference evidence="9 10" key="1">
    <citation type="submission" date="2019-05" db="EMBL/GenBank/DDBJ databases">
        <title>Another draft genome of Portunus trituberculatus and its Hox gene families provides insights of decapod evolution.</title>
        <authorList>
            <person name="Jeong J.-H."/>
            <person name="Song I."/>
            <person name="Kim S."/>
            <person name="Choi T."/>
            <person name="Kim D."/>
            <person name="Ryu S."/>
            <person name="Kim W."/>
        </authorList>
    </citation>
    <scope>NUCLEOTIDE SEQUENCE [LARGE SCALE GENOMIC DNA]</scope>
    <source>
        <tissue evidence="9">Muscle</tissue>
    </source>
</reference>
<name>A0A5B7IUF9_PORTR</name>
<feature type="binding site" evidence="6">
    <location>
        <position position="147"/>
    </location>
    <ligand>
        <name>Zn(2+)</name>
        <dbReference type="ChEBI" id="CHEBI:29105"/>
        <note>catalytic</note>
    </ligand>
</feature>
<evidence type="ECO:0000256" key="5">
    <source>
        <dbReference type="ARBA" id="ARBA00023049"/>
    </source>
</evidence>
<evidence type="ECO:0000256" key="3">
    <source>
        <dbReference type="ARBA" id="ARBA00022801"/>
    </source>
</evidence>